<dbReference type="EMBL" id="UYWY01006489">
    <property type="protein sequence ID" value="VDM29878.1"/>
    <property type="molecule type" value="Genomic_DNA"/>
</dbReference>
<dbReference type="AlphaFoldDB" id="A0A183U6P1"/>
<accession>A0A183U6P1</accession>
<evidence type="ECO:0000313" key="1">
    <source>
        <dbReference type="EMBL" id="VDM29878.1"/>
    </source>
</evidence>
<reference evidence="1 2" key="2">
    <citation type="submission" date="2018-11" db="EMBL/GenBank/DDBJ databases">
        <authorList>
            <consortium name="Pathogen Informatics"/>
        </authorList>
    </citation>
    <scope>NUCLEOTIDE SEQUENCE [LARGE SCALE GENOMIC DNA]</scope>
</reference>
<evidence type="ECO:0000313" key="3">
    <source>
        <dbReference type="WBParaSite" id="TCNE_0000416101-mRNA-1"/>
    </source>
</evidence>
<protein>
    <submittedName>
        <fullName evidence="3">Transposase</fullName>
    </submittedName>
</protein>
<keyword evidence="2" id="KW-1185">Reference proteome</keyword>
<name>A0A183U6P1_TOXCA</name>
<evidence type="ECO:0000313" key="2">
    <source>
        <dbReference type="Proteomes" id="UP000050794"/>
    </source>
</evidence>
<sequence length="75" mass="8565">MVCGKTGDWWLQFDALHSTFAGILLPSQYRWRWSRNCESAKSKVGVRLPSSAHIPDMERINNQVSSGERATRTEI</sequence>
<gene>
    <name evidence="1" type="ORF">TCNE_LOCUS4161</name>
</gene>
<dbReference type="WBParaSite" id="TCNE_0000416101-mRNA-1">
    <property type="protein sequence ID" value="TCNE_0000416101-mRNA-1"/>
    <property type="gene ID" value="TCNE_0000416101"/>
</dbReference>
<reference evidence="3" key="1">
    <citation type="submission" date="2016-06" db="UniProtKB">
        <authorList>
            <consortium name="WormBaseParasite"/>
        </authorList>
    </citation>
    <scope>IDENTIFICATION</scope>
</reference>
<proteinExistence type="predicted"/>
<organism evidence="2 3">
    <name type="scientific">Toxocara canis</name>
    <name type="common">Canine roundworm</name>
    <dbReference type="NCBI Taxonomy" id="6265"/>
    <lineage>
        <taxon>Eukaryota</taxon>
        <taxon>Metazoa</taxon>
        <taxon>Ecdysozoa</taxon>
        <taxon>Nematoda</taxon>
        <taxon>Chromadorea</taxon>
        <taxon>Rhabditida</taxon>
        <taxon>Spirurina</taxon>
        <taxon>Ascaridomorpha</taxon>
        <taxon>Ascaridoidea</taxon>
        <taxon>Toxocaridae</taxon>
        <taxon>Toxocara</taxon>
    </lineage>
</organism>
<dbReference type="Proteomes" id="UP000050794">
    <property type="component" value="Unassembled WGS sequence"/>
</dbReference>